<evidence type="ECO:0000256" key="1">
    <source>
        <dbReference type="SAM" id="MobiDB-lite"/>
    </source>
</evidence>
<evidence type="ECO:0000313" key="2">
    <source>
        <dbReference type="EMBL" id="XDQ48290.1"/>
    </source>
</evidence>
<organism evidence="2">
    <name type="scientific">Streptomyces sp. R39</name>
    <dbReference type="NCBI Taxonomy" id="3238631"/>
    <lineage>
        <taxon>Bacteria</taxon>
        <taxon>Bacillati</taxon>
        <taxon>Actinomycetota</taxon>
        <taxon>Actinomycetes</taxon>
        <taxon>Kitasatosporales</taxon>
        <taxon>Streptomycetaceae</taxon>
        <taxon>Streptomyces</taxon>
    </lineage>
</organism>
<gene>
    <name evidence="2" type="ORF">AB5J52_41890</name>
</gene>
<dbReference type="RefSeq" id="WP_369227105.1">
    <property type="nucleotide sequence ID" value="NZ_CP163441.1"/>
</dbReference>
<feature type="region of interest" description="Disordered" evidence="1">
    <location>
        <begin position="1"/>
        <end position="62"/>
    </location>
</feature>
<sequence>MTFTSSSSAGERAVTDAQAVRLEERVRPRPPGDANSPRRAPAEAADRLRSVSRFIRGAEPPT</sequence>
<feature type="compositionally biased region" description="Basic and acidic residues" evidence="1">
    <location>
        <begin position="40"/>
        <end position="49"/>
    </location>
</feature>
<dbReference type="AlphaFoldDB" id="A0AB39R3K0"/>
<accession>A0AB39R3K0</accession>
<name>A0AB39R3K0_9ACTN</name>
<proteinExistence type="predicted"/>
<reference evidence="2" key="1">
    <citation type="submission" date="2024-07" db="EMBL/GenBank/DDBJ databases">
        <authorList>
            <person name="Yu S.T."/>
        </authorList>
    </citation>
    <scope>NUCLEOTIDE SEQUENCE</scope>
    <source>
        <strain evidence="2">R39</strain>
    </source>
</reference>
<protein>
    <submittedName>
        <fullName evidence="2">Uncharacterized protein</fullName>
    </submittedName>
</protein>
<dbReference type="EMBL" id="CP163441">
    <property type="protein sequence ID" value="XDQ48290.1"/>
    <property type="molecule type" value="Genomic_DNA"/>
</dbReference>